<evidence type="ECO:0000256" key="2">
    <source>
        <dbReference type="ARBA" id="ARBA00001966"/>
    </source>
</evidence>
<dbReference type="OrthoDB" id="9804391at2"/>
<comment type="pathway">
    <text evidence="3">Carbohydrate metabolism; tricarboxylic acid cycle; fumarate from succinate (bacterial route): step 1/1.</text>
</comment>
<dbReference type="InterPro" id="IPR036010">
    <property type="entry name" value="2Fe-2S_ferredoxin-like_sf"/>
</dbReference>
<dbReference type="GO" id="GO:0051538">
    <property type="term" value="F:3 iron, 4 sulfur cluster binding"/>
    <property type="evidence" value="ECO:0007669"/>
    <property type="project" value="UniProtKB-KW"/>
</dbReference>
<dbReference type="InterPro" id="IPR025192">
    <property type="entry name" value="Succ_DH/fum_Rdtase_N"/>
</dbReference>
<keyword evidence="7" id="KW-0004">4Fe-4S</keyword>
<dbReference type="GO" id="GO:0022904">
    <property type="term" value="P:respiratory electron transport chain"/>
    <property type="evidence" value="ECO:0007669"/>
    <property type="project" value="TreeGrafter"/>
</dbReference>
<evidence type="ECO:0000256" key="9">
    <source>
        <dbReference type="ARBA" id="ARBA00022714"/>
    </source>
</evidence>
<dbReference type="Proteomes" id="UP000256862">
    <property type="component" value="Chromosome CO2235"/>
</dbReference>
<dbReference type="Gene3D" id="3.10.20.30">
    <property type="match status" value="1"/>
</dbReference>
<evidence type="ECO:0000256" key="15">
    <source>
        <dbReference type="ARBA" id="ARBA00034078"/>
    </source>
</evidence>
<evidence type="ECO:0000313" key="17">
    <source>
        <dbReference type="EMBL" id="QRQ95306.1"/>
    </source>
</evidence>
<dbReference type="SUPFAM" id="SSF54292">
    <property type="entry name" value="2Fe-2S ferredoxin-like"/>
    <property type="match status" value="1"/>
</dbReference>
<accession>A0A375GB86</accession>
<evidence type="ECO:0000256" key="5">
    <source>
        <dbReference type="ARBA" id="ARBA00012792"/>
    </source>
</evidence>
<proteinExistence type="inferred from homology"/>
<evidence type="ECO:0000256" key="8">
    <source>
        <dbReference type="ARBA" id="ARBA00022532"/>
    </source>
</evidence>
<keyword evidence="13" id="KW-0411">Iron-sulfur</keyword>
<dbReference type="InterPro" id="IPR009051">
    <property type="entry name" value="Helical_ferredxn"/>
</dbReference>
<dbReference type="GO" id="GO:0051537">
    <property type="term" value="F:2 iron, 2 sulfur cluster binding"/>
    <property type="evidence" value="ECO:0007669"/>
    <property type="project" value="UniProtKB-KW"/>
</dbReference>
<dbReference type="GO" id="GO:0046872">
    <property type="term" value="F:metal ion binding"/>
    <property type="evidence" value="ECO:0007669"/>
    <property type="project" value="UniProtKB-KW"/>
</dbReference>
<organism evidence="18">
    <name type="scientific">Cupriavidus oxalaticus</name>
    <dbReference type="NCBI Taxonomy" id="96344"/>
    <lineage>
        <taxon>Bacteria</taxon>
        <taxon>Pseudomonadati</taxon>
        <taxon>Pseudomonadota</taxon>
        <taxon>Betaproteobacteria</taxon>
        <taxon>Burkholderiales</taxon>
        <taxon>Burkholderiaceae</taxon>
        <taxon>Cupriavidus</taxon>
    </lineage>
</organism>
<dbReference type="AlphaFoldDB" id="A0A375GB86"/>
<dbReference type="Pfam" id="PF13183">
    <property type="entry name" value="Fer4_8"/>
    <property type="match status" value="1"/>
</dbReference>
<keyword evidence="11" id="KW-0560">Oxidoreductase</keyword>
<evidence type="ECO:0000259" key="16">
    <source>
        <dbReference type="PROSITE" id="PS51379"/>
    </source>
</evidence>
<evidence type="ECO:0000256" key="10">
    <source>
        <dbReference type="ARBA" id="ARBA00022723"/>
    </source>
</evidence>
<dbReference type="EMBL" id="CP069812">
    <property type="protein sequence ID" value="QRQ95306.1"/>
    <property type="molecule type" value="Genomic_DNA"/>
</dbReference>
<comment type="cofactor">
    <cofactor evidence="2">
        <name>[4Fe-4S] cluster</name>
        <dbReference type="ChEBI" id="CHEBI:49883"/>
    </cofactor>
</comment>
<dbReference type="EC" id="1.3.5.1" evidence="5"/>
<keyword evidence="19" id="KW-1185">Reference proteome</keyword>
<reference evidence="18" key="1">
    <citation type="submission" date="2018-01" db="EMBL/GenBank/DDBJ databases">
        <authorList>
            <person name="Clerissi C."/>
        </authorList>
    </citation>
    <scope>NUCLEOTIDE SEQUENCE</scope>
    <source>
        <strain evidence="18">Cupriavidus oxalaticus LMG 2235</strain>
    </source>
</reference>
<dbReference type="GO" id="GO:0006099">
    <property type="term" value="P:tricarboxylic acid cycle"/>
    <property type="evidence" value="ECO:0007669"/>
    <property type="project" value="UniProtKB-KW"/>
</dbReference>
<evidence type="ECO:0000256" key="11">
    <source>
        <dbReference type="ARBA" id="ARBA00023002"/>
    </source>
</evidence>
<comment type="cofactor">
    <cofactor evidence="1">
        <name>[3Fe-4S] cluster</name>
        <dbReference type="ChEBI" id="CHEBI:21137"/>
    </cofactor>
</comment>
<dbReference type="GO" id="GO:0051539">
    <property type="term" value="F:4 iron, 4 sulfur cluster binding"/>
    <property type="evidence" value="ECO:0007669"/>
    <property type="project" value="UniProtKB-KW"/>
</dbReference>
<evidence type="ECO:0000256" key="7">
    <source>
        <dbReference type="ARBA" id="ARBA00022485"/>
    </source>
</evidence>
<sequence length="316" mass="34914">MPVAPAVVRARIFRFDPETDQGPRYDTIEIPYQPHMRVLDVLDQAVDSCGLGVGYRYFCGIKRCGMCGVSVNGKPVLACWEAASAEMTIEPLPKLPVIRDLAVDRTIFEGATVGLHPVLERHEPYEGFPEPLTHVEMHDAFKLMNCIECYVCSTSCPAVPDQGPHEFKGRDFVGPGTLVQIAKAALHPRDGRDRSGELELASLDNCMSCGRCEEVCPNSIPILSGAIAPLRARATKGPRGLARLPMEFSENVRANGNVNSAALFLRTRGWLRTLASAPMLIRMFFHRKTRLFPRFSAEARRSIDAVFSITSSGERK</sequence>
<comment type="cofactor">
    <cofactor evidence="15">
        <name>[2Fe-2S] cluster</name>
        <dbReference type="ChEBI" id="CHEBI:190135"/>
    </cofactor>
</comment>
<keyword evidence="14" id="KW-0003">3Fe-4S</keyword>
<evidence type="ECO:0000256" key="13">
    <source>
        <dbReference type="ARBA" id="ARBA00023014"/>
    </source>
</evidence>
<dbReference type="SUPFAM" id="SSF46548">
    <property type="entry name" value="alpha-helical ferredoxin"/>
    <property type="match status" value="1"/>
</dbReference>
<dbReference type="CDD" id="cd00207">
    <property type="entry name" value="fer2"/>
    <property type="match status" value="1"/>
</dbReference>
<dbReference type="NCBIfam" id="TIGR00384">
    <property type="entry name" value="dhsB"/>
    <property type="match status" value="1"/>
</dbReference>
<dbReference type="PANTHER" id="PTHR11921">
    <property type="entry name" value="SUCCINATE DEHYDROGENASE IRON-SULFUR PROTEIN"/>
    <property type="match status" value="1"/>
</dbReference>
<gene>
    <name evidence="18" type="ORF">CO2235_90136</name>
    <name evidence="17" type="ORF">JTE92_17765</name>
</gene>
<dbReference type="InterPro" id="IPR017896">
    <property type="entry name" value="4Fe4S_Fe-S-bd"/>
</dbReference>
<dbReference type="GeneID" id="303491402"/>
<dbReference type="Pfam" id="PF13085">
    <property type="entry name" value="Fer2_3"/>
    <property type="match status" value="1"/>
</dbReference>
<evidence type="ECO:0000256" key="6">
    <source>
        <dbReference type="ARBA" id="ARBA00022131"/>
    </source>
</evidence>
<keyword evidence="12" id="KW-0408">Iron</keyword>
<dbReference type="InterPro" id="IPR050573">
    <property type="entry name" value="SDH/FRD_Iron-Sulfur"/>
</dbReference>
<dbReference type="InterPro" id="IPR017900">
    <property type="entry name" value="4Fe4S_Fe_S_CS"/>
</dbReference>
<dbReference type="InterPro" id="IPR004489">
    <property type="entry name" value="Succ_DH/fum_Rdtase_Fe-S"/>
</dbReference>
<dbReference type="RefSeq" id="WP_084254514.1">
    <property type="nucleotide sequence ID" value="NZ_CP069810.1"/>
</dbReference>
<evidence type="ECO:0000256" key="12">
    <source>
        <dbReference type="ARBA" id="ARBA00023004"/>
    </source>
</evidence>
<keyword evidence="9" id="KW-0001">2Fe-2S</keyword>
<evidence type="ECO:0000313" key="18">
    <source>
        <dbReference type="EMBL" id="SPC17262.1"/>
    </source>
</evidence>
<dbReference type="EMBL" id="OGUS01000131">
    <property type="protein sequence ID" value="SPC17262.1"/>
    <property type="molecule type" value="Genomic_DNA"/>
</dbReference>
<evidence type="ECO:0000313" key="19">
    <source>
        <dbReference type="Proteomes" id="UP000623307"/>
    </source>
</evidence>
<keyword evidence="10" id="KW-0479">Metal-binding</keyword>
<dbReference type="GO" id="GO:0008177">
    <property type="term" value="F:succinate dehydrogenase (quinone) activity"/>
    <property type="evidence" value="ECO:0007669"/>
    <property type="project" value="UniProtKB-EC"/>
</dbReference>
<dbReference type="InterPro" id="IPR001041">
    <property type="entry name" value="2Fe-2S_ferredoxin-type"/>
</dbReference>
<reference evidence="17 19" key="2">
    <citation type="submission" date="2021-02" db="EMBL/GenBank/DDBJ databases">
        <title>Complete Genome Sequence of Cupriavidus oxalaticus Strain Ox1, a Soil Oxalate-Degrading Species.</title>
        <authorList>
            <person name="Palmieri F."/>
            <person name="Udriet P."/>
            <person name="Deuasquier M."/>
            <person name="Beaudoing E."/>
            <person name="Johnson S.L."/>
            <person name="Davenport K.W."/>
            <person name="Chain P.S."/>
            <person name="Bindschedler S."/>
            <person name="Junier P."/>
        </authorList>
    </citation>
    <scope>NUCLEOTIDE SEQUENCE [LARGE SCALE GENOMIC DNA]</scope>
    <source>
        <strain evidence="17 19">Ox1</strain>
    </source>
</reference>
<evidence type="ECO:0000256" key="1">
    <source>
        <dbReference type="ARBA" id="ARBA00001927"/>
    </source>
</evidence>
<feature type="domain" description="4Fe-4S ferredoxin-type" evidence="16">
    <location>
        <begin position="196"/>
        <end position="226"/>
    </location>
</feature>
<dbReference type="PANTHER" id="PTHR11921:SF29">
    <property type="entry name" value="SUCCINATE DEHYDROGENASE [UBIQUINONE] IRON-SULFUR SUBUNIT, MITOCHONDRIAL"/>
    <property type="match status" value="1"/>
</dbReference>
<dbReference type="Gene3D" id="1.10.1060.10">
    <property type="entry name" value="Alpha-helical ferredoxin"/>
    <property type="match status" value="1"/>
</dbReference>
<keyword evidence="8" id="KW-0816">Tricarboxylic acid cycle</keyword>
<dbReference type="Proteomes" id="UP000623307">
    <property type="component" value="Chromosome 2"/>
</dbReference>
<evidence type="ECO:0000256" key="3">
    <source>
        <dbReference type="ARBA" id="ARBA00004894"/>
    </source>
</evidence>
<dbReference type="GO" id="GO:0009055">
    <property type="term" value="F:electron transfer activity"/>
    <property type="evidence" value="ECO:0007669"/>
    <property type="project" value="InterPro"/>
</dbReference>
<evidence type="ECO:0000256" key="4">
    <source>
        <dbReference type="ARBA" id="ARBA00009433"/>
    </source>
</evidence>
<dbReference type="PROSITE" id="PS00198">
    <property type="entry name" value="4FE4S_FER_1"/>
    <property type="match status" value="1"/>
</dbReference>
<dbReference type="InterPro" id="IPR012675">
    <property type="entry name" value="Beta-grasp_dom_sf"/>
</dbReference>
<protein>
    <recommendedName>
        <fullName evidence="6">Succinate dehydrogenase iron-sulfur subunit</fullName>
        <ecNumber evidence="5">1.3.5.1</ecNumber>
    </recommendedName>
</protein>
<name>A0A375GB86_9BURK</name>
<evidence type="ECO:0000256" key="14">
    <source>
        <dbReference type="ARBA" id="ARBA00023291"/>
    </source>
</evidence>
<dbReference type="PROSITE" id="PS51379">
    <property type="entry name" value="4FE4S_FER_2"/>
    <property type="match status" value="1"/>
</dbReference>
<comment type="similarity">
    <text evidence="4">Belongs to the succinate dehydrogenase/fumarate reductase iron-sulfur protein family.</text>
</comment>